<evidence type="ECO:0000259" key="4">
    <source>
        <dbReference type="PROSITE" id="PS51000"/>
    </source>
</evidence>
<dbReference type="Proteomes" id="UP000295433">
    <property type="component" value="Unassembled WGS sequence"/>
</dbReference>
<dbReference type="Gene3D" id="3.40.50.1360">
    <property type="match status" value="1"/>
</dbReference>
<dbReference type="InterPro" id="IPR014036">
    <property type="entry name" value="DeoR-like_C"/>
</dbReference>
<dbReference type="SMART" id="SM01134">
    <property type="entry name" value="DeoRC"/>
    <property type="match status" value="1"/>
</dbReference>
<dbReference type="Pfam" id="PF00455">
    <property type="entry name" value="DeoRC"/>
    <property type="match status" value="1"/>
</dbReference>
<dbReference type="PROSITE" id="PS51000">
    <property type="entry name" value="HTH_DEOR_2"/>
    <property type="match status" value="1"/>
</dbReference>
<evidence type="ECO:0000313" key="5">
    <source>
        <dbReference type="EMBL" id="TCV04079.1"/>
    </source>
</evidence>
<evidence type="ECO:0000256" key="3">
    <source>
        <dbReference type="ARBA" id="ARBA00023163"/>
    </source>
</evidence>
<proteinExistence type="predicted"/>
<dbReference type="InterPro" id="IPR018356">
    <property type="entry name" value="Tscrpt_reg_HTH_DeoR_CS"/>
</dbReference>
<keyword evidence="1" id="KW-0805">Transcription regulation</keyword>
<dbReference type="Gene3D" id="1.10.10.10">
    <property type="entry name" value="Winged helix-like DNA-binding domain superfamily/Winged helix DNA-binding domain"/>
    <property type="match status" value="1"/>
</dbReference>
<sequence>MGCFSQYLPDAVLISPNTYQTSTIKQGTDSVIPVERHQQILALIAERGAVSINELTERLGVSHMTVRRDVQKLEQDGLLLSVSGGVRSPERLAIEPSHQDKSVMFSQQKAAMGKLAAQHIPLNSCIYLDAGTTTLSLARELAERDDLLIVTNDFAIAAFLIESSQCRMIHTGGTLCRENRSCIGEAVAQALRNLFIDIAFISASSWSLRGLSTPNEDKVVVKRAAVEASSKCVLLCDTSKYGRIATHLATPLSVFDSIITDAGLPAAAKEALSKMGVEVLVAE</sequence>
<keyword evidence="3" id="KW-0804">Transcription</keyword>
<dbReference type="GO" id="GO:0003677">
    <property type="term" value="F:DNA binding"/>
    <property type="evidence" value="ECO:0007669"/>
    <property type="project" value="UniProtKB-KW"/>
</dbReference>
<dbReference type="InterPro" id="IPR037171">
    <property type="entry name" value="NagB/RpiA_transferase-like"/>
</dbReference>
<dbReference type="InterPro" id="IPR050313">
    <property type="entry name" value="Carb_Metab_HTH_regulators"/>
</dbReference>
<dbReference type="PROSITE" id="PS00894">
    <property type="entry name" value="HTH_DEOR_1"/>
    <property type="match status" value="1"/>
</dbReference>
<protein>
    <submittedName>
        <fullName evidence="5">DeoR family transcriptional regulator</fullName>
    </submittedName>
</protein>
<dbReference type="InterPro" id="IPR036390">
    <property type="entry name" value="WH_DNA-bd_sf"/>
</dbReference>
<name>A0A4R3VJU6_9GAMM</name>
<keyword evidence="2" id="KW-0238">DNA-binding</keyword>
<reference evidence="5 6" key="1">
    <citation type="submission" date="2019-03" db="EMBL/GenBank/DDBJ databases">
        <title>Genomic Encyclopedia of Type Strains, Phase IV (KMG-IV): sequencing the most valuable type-strain genomes for metagenomic binning, comparative biology and taxonomic classification.</title>
        <authorList>
            <person name="Goeker M."/>
        </authorList>
    </citation>
    <scope>NUCLEOTIDE SEQUENCE [LARGE SCALE GENOMIC DNA]</scope>
    <source>
        <strain evidence="5 6">DSM 16730</strain>
    </source>
</reference>
<dbReference type="SMART" id="SM00420">
    <property type="entry name" value="HTH_DEOR"/>
    <property type="match status" value="1"/>
</dbReference>
<dbReference type="AlphaFoldDB" id="A0A4R3VJU6"/>
<organism evidence="5 6">
    <name type="scientific">Samsonia erythrinae</name>
    <dbReference type="NCBI Taxonomy" id="160434"/>
    <lineage>
        <taxon>Bacteria</taxon>
        <taxon>Pseudomonadati</taxon>
        <taxon>Pseudomonadota</taxon>
        <taxon>Gammaproteobacteria</taxon>
        <taxon>Enterobacterales</taxon>
        <taxon>Pectobacteriaceae</taxon>
        <taxon>Samsonia</taxon>
    </lineage>
</organism>
<accession>A0A4R3VJU6</accession>
<dbReference type="GO" id="GO:0003700">
    <property type="term" value="F:DNA-binding transcription factor activity"/>
    <property type="evidence" value="ECO:0007669"/>
    <property type="project" value="InterPro"/>
</dbReference>
<dbReference type="InterPro" id="IPR001034">
    <property type="entry name" value="DeoR_HTH"/>
</dbReference>
<dbReference type="Pfam" id="PF08220">
    <property type="entry name" value="HTH_DeoR"/>
    <property type="match status" value="1"/>
</dbReference>
<dbReference type="SUPFAM" id="SSF100950">
    <property type="entry name" value="NagB/RpiA/CoA transferase-like"/>
    <property type="match status" value="1"/>
</dbReference>
<evidence type="ECO:0000256" key="1">
    <source>
        <dbReference type="ARBA" id="ARBA00023015"/>
    </source>
</evidence>
<dbReference type="InterPro" id="IPR053533">
    <property type="entry name" value="HTH-type_regulator_YgbI-like"/>
</dbReference>
<dbReference type="PRINTS" id="PR00037">
    <property type="entry name" value="HTHLACR"/>
</dbReference>
<dbReference type="PANTHER" id="PTHR30363">
    <property type="entry name" value="HTH-TYPE TRANSCRIPTIONAL REGULATOR SRLR-RELATED"/>
    <property type="match status" value="1"/>
</dbReference>
<evidence type="ECO:0000256" key="2">
    <source>
        <dbReference type="ARBA" id="ARBA00023125"/>
    </source>
</evidence>
<feature type="domain" description="HTH deoR-type" evidence="4">
    <location>
        <begin position="33"/>
        <end position="88"/>
    </location>
</feature>
<evidence type="ECO:0000313" key="6">
    <source>
        <dbReference type="Proteomes" id="UP000295433"/>
    </source>
</evidence>
<comment type="caution">
    <text evidence="5">The sequence shown here is derived from an EMBL/GenBank/DDBJ whole genome shotgun (WGS) entry which is preliminary data.</text>
</comment>
<keyword evidence="6" id="KW-1185">Reference proteome</keyword>
<dbReference type="PANTHER" id="PTHR30363:SF58">
    <property type="entry name" value="REGULATORY PROTEIN, DEOR FAMILY"/>
    <property type="match status" value="1"/>
</dbReference>
<dbReference type="NCBIfam" id="NF040890">
    <property type="entry name" value="trans_reg_YgbI"/>
    <property type="match status" value="1"/>
</dbReference>
<dbReference type="EMBL" id="SMBY01000012">
    <property type="protein sequence ID" value="TCV04079.1"/>
    <property type="molecule type" value="Genomic_DNA"/>
</dbReference>
<dbReference type="SUPFAM" id="SSF46785">
    <property type="entry name" value="Winged helix' DNA-binding domain"/>
    <property type="match status" value="1"/>
</dbReference>
<gene>
    <name evidence="5" type="ORF">EDC54_11260</name>
</gene>
<dbReference type="InterPro" id="IPR036388">
    <property type="entry name" value="WH-like_DNA-bd_sf"/>
</dbReference>